<reference evidence="2 3" key="1">
    <citation type="submission" date="2023-01" db="EMBL/GenBank/DDBJ databases">
        <title>Analysis of 21 Apiospora genomes using comparative genomics revels a genus with tremendous synthesis potential of carbohydrate active enzymes and secondary metabolites.</title>
        <authorList>
            <person name="Sorensen T."/>
        </authorList>
    </citation>
    <scope>NUCLEOTIDE SEQUENCE [LARGE SCALE GENOMIC DNA]</scope>
    <source>
        <strain evidence="2 3">CBS 20057</strain>
    </source>
</reference>
<proteinExistence type="predicted"/>
<dbReference type="PANTHER" id="PTHR39596">
    <property type="match status" value="1"/>
</dbReference>
<accession>A0ABR1RFT7</accession>
<gene>
    <name evidence="2" type="ORF">PG991_011992</name>
</gene>
<organism evidence="2 3">
    <name type="scientific">Apiospora marii</name>
    <dbReference type="NCBI Taxonomy" id="335849"/>
    <lineage>
        <taxon>Eukaryota</taxon>
        <taxon>Fungi</taxon>
        <taxon>Dikarya</taxon>
        <taxon>Ascomycota</taxon>
        <taxon>Pezizomycotina</taxon>
        <taxon>Sordariomycetes</taxon>
        <taxon>Xylariomycetidae</taxon>
        <taxon>Amphisphaeriales</taxon>
        <taxon>Apiosporaceae</taxon>
        <taxon>Apiospora</taxon>
    </lineage>
</organism>
<name>A0ABR1RFT7_9PEZI</name>
<dbReference type="Proteomes" id="UP001396898">
    <property type="component" value="Unassembled WGS sequence"/>
</dbReference>
<evidence type="ECO:0008006" key="4">
    <source>
        <dbReference type="Google" id="ProtNLM"/>
    </source>
</evidence>
<dbReference type="EMBL" id="JAQQWI010000016">
    <property type="protein sequence ID" value="KAK8009441.1"/>
    <property type="molecule type" value="Genomic_DNA"/>
</dbReference>
<evidence type="ECO:0000313" key="3">
    <source>
        <dbReference type="Proteomes" id="UP001396898"/>
    </source>
</evidence>
<feature type="region of interest" description="Disordered" evidence="1">
    <location>
        <begin position="766"/>
        <end position="815"/>
    </location>
</feature>
<dbReference type="PANTHER" id="PTHR39596:SF2">
    <property type="entry name" value="HET DOMAIN PROTEIN (AFU_ORTHOLOGUE AFUA_1G17550)-RELATED"/>
    <property type="match status" value="1"/>
</dbReference>
<keyword evidence="3" id="KW-1185">Reference proteome</keyword>
<comment type="caution">
    <text evidence="2">The sequence shown here is derived from an EMBL/GenBank/DDBJ whole genome shotgun (WGS) entry which is preliminary data.</text>
</comment>
<evidence type="ECO:0000256" key="1">
    <source>
        <dbReference type="SAM" id="MobiDB-lite"/>
    </source>
</evidence>
<evidence type="ECO:0000313" key="2">
    <source>
        <dbReference type="EMBL" id="KAK8009441.1"/>
    </source>
</evidence>
<sequence length="831" mass="94251">MCDLIRFERPGLGTETYITTKNLEQKLSQWHDWMKKGRSQAKFRLMQTDLVLEFARQVVQENLDDKKREDLKIDPLISLSIMVLGETLSAVKSSILRDMGESILGWESDDLNGWGYPSWVLESMPDSCAYTKKALKRQIGPNATLLLAAWKHCQWHDGADYGCSKTECKYIKVSPPTRNGNSMADGNDADVNTAHENYIPRCACRAPGRSSCNLVGPKMEDVYDILRDGNASFPVFQVVETSGNGTSVVVRNWREVQQDSCYTTVSHVWSQGLGNPKSNEVHECQLKFIKGALDGVSTSLKKQNRLSRPCHFFWLDTFAIPVENKAKPDDTPPDLFDLRHRSISQMYNVYDASCHSLVIDDDICTSENSHTQPELIAAIRLLTSTWMRRLWTLQEAFLSKAMCFPETFNGRLRIGNGAYPGRGFDQLIQALDQGSDTEKPTILKLSLAEVLKRHLLENLMGQERKARLGMGDPFHDDGSKLIASAWRSARWRDTSHKEDETIILSTLLNLDFRDTHLESPTRHKDSKTQAAIDQRKEMMKDFLHLISKHCPGSIPAGIIFLPGEKLKLPGFGWAPATWASGRNEDYPYPLSRMDHATELMPEGLVVRYPGIMLHCEELTLVLGHKMGQGFHFPVDRELNEWYRVDLAKKNTLPKIEEIKARRNNKRFNYMVAIIISRPRPKERLPDTALLVEVYDKSWRRPEKQVLKESIFYARILSRIKITRVSSVAWQESKDQVIGERTKDDQLWCVDDFASNQLRFKELDDKKRNRRANGDQARKSLNTLGDGVLNTAGSAAGMPPPDCLNSPNGNTSADGGWMSKVSAGVNSFIMKR</sequence>
<feature type="compositionally biased region" description="Basic and acidic residues" evidence="1">
    <location>
        <begin position="766"/>
        <end position="777"/>
    </location>
</feature>
<protein>
    <recommendedName>
        <fullName evidence="4">Heterokaryon incompatibility domain-containing protein</fullName>
    </recommendedName>
</protein>